<name>A0AAD3TAW7_NEPGR</name>
<dbReference type="AlphaFoldDB" id="A0AAD3TAW7"/>
<reference evidence="2" key="1">
    <citation type="submission" date="2023-05" db="EMBL/GenBank/DDBJ databases">
        <title>Nepenthes gracilis genome sequencing.</title>
        <authorList>
            <person name="Fukushima K."/>
        </authorList>
    </citation>
    <scope>NUCLEOTIDE SEQUENCE</scope>
    <source>
        <strain evidence="2">SING2019-196</strain>
    </source>
</reference>
<gene>
    <name evidence="2" type="ORF">Nepgr_028713</name>
</gene>
<keyword evidence="3" id="KW-1185">Reference proteome</keyword>
<evidence type="ECO:0000256" key="1">
    <source>
        <dbReference type="SAM" id="MobiDB-lite"/>
    </source>
</evidence>
<accession>A0AAD3TAW7</accession>
<feature type="region of interest" description="Disordered" evidence="1">
    <location>
        <begin position="142"/>
        <end position="165"/>
    </location>
</feature>
<evidence type="ECO:0000313" key="3">
    <source>
        <dbReference type="Proteomes" id="UP001279734"/>
    </source>
</evidence>
<dbReference type="EMBL" id="BSYO01000032">
    <property type="protein sequence ID" value="GMH26870.1"/>
    <property type="molecule type" value="Genomic_DNA"/>
</dbReference>
<dbReference type="Proteomes" id="UP001279734">
    <property type="component" value="Unassembled WGS sequence"/>
</dbReference>
<comment type="caution">
    <text evidence="2">The sequence shown here is derived from an EMBL/GenBank/DDBJ whole genome shotgun (WGS) entry which is preliminary data.</text>
</comment>
<organism evidence="2 3">
    <name type="scientific">Nepenthes gracilis</name>
    <name type="common">Slender pitcher plant</name>
    <dbReference type="NCBI Taxonomy" id="150966"/>
    <lineage>
        <taxon>Eukaryota</taxon>
        <taxon>Viridiplantae</taxon>
        <taxon>Streptophyta</taxon>
        <taxon>Embryophyta</taxon>
        <taxon>Tracheophyta</taxon>
        <taxon>Spermatophyta</taxon>
        <taxon>Magnoliopsida</taxon>
        <taxon>eudicotyledons</taxon>
        <taxon>Gunneridae</taxon>
        <taxon>Pentapetalae</taxon>
        <taxon>Caryophyllales</taxon>
        <taxon>Nepenthaceae</taxon>
        <taxon>Nepenthes</taxon>
    </lineage>
</organism>
<dbReference type="PANTHER" id="PTHR46183">
    <property type="entry name" value="PROTEIN CLMP1"/>
    <property type="match status" value="1"/>
</dbReference>
<proteinExistence type="predicted"/>
<dbReference type="InterPro" id="IPR044517">
    <property type="entry name" value="PHOX1-4"/>
</dbReference>
<dbReference type="PANTHER" id="PTHR46183:SF8">
    <property type="entry name" value="PROTEIN CLMP1"/>
    <property type="match status" value="1"/>
</dbReference>
<protein>
    <submittedName>
        <fullName evidence="2">Uncharacterized protein</fullName>
    </submittedName>
</protein>
<sequence length="165" mass="18992">MELCSKALEEMVTTAAAQILLIKAALKFQEVVALAFLNWGNVHICTARKRIPLEETARQEAYEWVKEKYSMAKEKYEEMLVIKPDFYKGLLARGQQQFEMAILQWTYASCKENGLSSWDSMDTMKLFDSAAEKTRAATEMLKKLRGKEREQAENPDNQEGRIAKE</sequence>
<evidence type="ECO:0000313" key="2">
    <source>
        <dbReference type="EMBL" id="GMH26870.1"/>
    </source>
</evidence>